<dbReference type="Proteomes" id="UP000054324">
    <property type="component" value="Unassembled WGS sequence"/>
</dbReference>
<dbReference type="CTD" id="20326453"/>
<evidence type="ECO:0000313" key="1">
    <source>
        <dbReference type="EMBL" id="KER18403.1"/>
    </source>
</evidence>
<organism evidence="1 2">
    <name type="scientific">Opisthorchis viverrini</name>
    <name type="common">Southeast Asian liver fluke</name>
    <dbReference type="NCBI Taxonomy" id="6198"/>
    <lineage>
        <taxon>Eukaryota</taxon>
        <taxon>Metazoa</taxon>
        <taxon>Spiralia</taxon>
        <taxon>Lophotrochozoa</taxon>
        <taxon>Platyhelminthes</taxon>
        <taxon>Trematoda</taxon>
        <taxon>Digenea</taxon>
        <taxon>Opisthorchiida</taxon>
        <taxon>Opisthorchiata</taxon>
        <taxon>Opisthorchiidae</taxon>
        <taxon>Opisthorchis</taxon>
    </lineage>
</organism>
<dbReference type="AlphaFoldDB" id="A0A074YUM1"/>
<name>A0A074YUM1_OPIVI</name>
<dbReference type="EMBL" id="KL601759">
    <property type="protein sequence ID" value="KER18403.1"/>
    <property type="molecule type" value="Genomic_DNA"/>
</dbReference>
<dbReference type="RefSeq" id="XP_009177850.1">
    <property type="nucleotide sequence ID" value="XM_009179586.1"/>
</dbReference>
<accession>A0A074YUM1</accession>
<dbReference type="KEGG" id="ovi:T265_12285"/>
<evidence type="ECO:0000313" key="2">
    <source>
        <dbReference type="Proteomes" id="UP000054324"/>
    </source>
</evidence>
<sequence>MNPADALREFEFARGHPLERQNYIDHLLSLRPTRSAEFD</sequence>
<keyword evidence="2" id="KW-1185">Reference proteome</keyword>
<proteinExistence type="predicted"/>
<protein>
    <submittedName>
        <fullName evidence="1">Uncharacterized protein</fullName>
    </submittedName>
</protein>
<dbReference type="OrthoDB" id="200924at2759"/>
<reference evidence="1 2" key="1">
    <citation type="submission" date="2013-11" db="EMBL/GenBank/DDBJ databases">
        <title>Opisthorchis viverrini - life in the bile duct.</title>
        <authorList>
            <person name="Young N.D."/>
            <person name="Nagarajan N."/>
            <person name="Lin S.J."/>
            <person name="Korhonen P.K."/>
            <person name="Jex A.R."/>
            <person name="Hall R.S."/>
            <person name="Safavi-Hemami H."/>
            <person name="Kaewkong W."/>
            <person name="Bertrand D."/>
            <person name="Gao S."/>
            <person name="Seet Q."/>
            <person name="Wongkham S."/>
            <person name="Teh B.T."/>
            <person name="Wongkham C."/>
            <person name="Intapan P.M."/>
            <person name="Maleewong W."/>
            <person name="Yang X."/>
            <person name="Hu M."/>
            <person name="Wang Z."/>
            <person name="Hofmann A."/>
            <person name="Sternberg P.W."/>
            <person name="Tan P."/>
            <person name="Wang J."/>
            <person name="Gasser R.B."/>
        </authorList>
    </citation>
    <scope>NUCLEOTIDE SEQUENCE [LARGE SCALE GENOMIC DNA]</scope>
</reference>
<gene>
    <name evidence="1" type="ORF">T265_12285</name>
</gene>
<dbReference type="GeneID" id="20326453"/>